<protein>
    <submittedName>
        <fullName evidence="1">Uncharacterized protein</fullName>
    </submittedName>
</protein>
<comment type="caution">
    <text evidence="1">The sequence shown here is derived from an EMBL/GenBank/DDBJ whole genome shotgun (WGS) entry which is preliminary data.</text>
</comment>
<reference evidence="1 2" key="1">
    <citation type="journal article" date="2016" name="Nat. Commun.">
        <title>Extremotolerant tardigrade genome and improved radiotolerance of human cultured cells by tardigrade-unique protein.</title>
        <authorList>
            <person name="Hashimoto T."/>
            <person name="Horikawa D.D."/>
            <person name="Saito Y."/>
            <person name="Kuwahara H."/>
            <person name="Kozuka-Hata H."/>
            <person name="Shin-I T."/>
            <person name="Minakuchi Y."/>
            <person name="Ohishi K."/>
            <person name="Motoyama A."/>
            <person name="Aizu T."/>
            <person name="Enomoto A."/>
            <person name="Kondo K."/>
            <person name="Tanaka S."/>
            <person name="Hara Y."/>
            <person name="Koshikawa S."/>
            <person name="Sagara H."/>
            <person name="Miura T."/>
            <person name="Yokobori S."/>
            <person name="Miyagawa K."/>
            <person name="Suzuki Y."/>
            <person name="Kubo T."/>
            <person name="Oyama M."/>
            <person name="Kohara Y."/>
            <person name="Fujiyama A."/>
            <person name="Arakawa K."/>
            <person name="Katayama T."/>
            <person name="Toyoda A."/>
            <person name="Kunieda T."/>
        </authorList>
    </citation>
    <scope>NUCLEOTIDE SEQUENCE [LARGE SCALE GENOMIC DNA]</scope>
    <source>
        <strain evidence="1 2">YOKOZUNA-1</strain>
    </source>
</reference>
<keyword evidence="2" id="KW-1185">Reference proteome</keyword>
<gene>
    <name evidence="1" type="primary">RvY_05909-1</name>
    <name evidence="1" type="synonym">RvY_05909.1</name>
    <name evidence="1" type="ORF">RvY_05909</name>
</gene>
<dbReference type="AlphaFoldDB" id="A0A1D1V6B8"/>
<proteinExistence type="predicted"/>
<name>A0A1D1V6B8_RAMVA</name>
<sequence>MSRNELFCFLLISVRRTVRLHHLLRISMCPNVTYRLRLPNPEHDPFSLQWSFLITELYEVCQLLYETNLEDIECLRPEIFKNNLNLPSSRDVQPSMNELYGQDPRTFAQLDLNGLFNLYML</sequence>
<evidence type="ECO:0000313" key="1">
    <source>
        <dbReference type="EMBL" id="GAU94068.1"/>
    </source>
</evidence>
<organism evidence="1 2">
    <name type="scientific">Ramazzottius varieornatus</name>
    <name type="common">Water bear</name>
    <name type="synonym">Tardigrade</name>
    <dbReference type="NCBI Taxonomy" id="947166"/>
    <lineage>
        <taxon>Eukaryota</taxon>
        <taxon>Metazoa</taxon>
        <taxon>Ecdysozoa</taxon>
        <taxon>Tardigrada</taxon>
        <taxon>Eutardigrada</taxon>
        <taxon>Parachela</taxon>
        <taxon>Hypsibioidea</taxon>
        <taxon>Ramazzottiidae</taxon>
        <taxon>Ramazzottius</taxon>
    </lineage>
</organism>
<accession>A0A1D1V6B8</accession>
<dbReference type="Proteomes" id="UP000186922">
    <property type="component" value="Unassembled WGS sequence"/>
</dbReference>
<evidence type="ECO:0000313" key="2">
    <source>
        <dbReference type="Proteomes" id="UP000186922"/>
    </source>
</evidence>
<dbReference type="EMBL" id="BDGG01000002">
    <property type="protein sequence ID" value="GAU94068.1"/>
    <property type="molecule type" value="Genomic_DNA"/>
</dbReference>